<protein>
    <submittedName>
        <fullName evidence="2">Uncharacterized protein</fullName>
    </submittedName>
</protein>
<evidence type="ECO:0000256" key="1">
    <source>
        <dbReference type="SAM" id="MobiDB-lite"/>
    </source>
</evidence>
<name>A0ABY4YWH3_9MICO</name>
<sequence>MRTVYRLLGVVRRYGPEPVEAACSKALDLDVVSVTKIASMLARATEKTTTDLPPTGTTTGHFAWQSAEFATTTTTASTGTAPATEGTTTASAGTTTASGGTAQLTLIHGGAQGADDLSEQEPTP</sequence>
<keyword evidence="3" id="KW-1185">Reference proteome</keyword>
<evidence type="ECO:0000313" key="2">
    <source>
        <dbReference type="EMBL" id="USQ81133.1"/>
    </source>
</evidence>
<evidence type="ECO:0000313" key="3">
    <source>
        <dbReference type="Proteomes" id="UP001056455"/>
    </source>
</evidence>
<gene>
    <name evidence="2" type="ORF">NF556_05670</name>
</gene>
<accession>A0ABY4YWH3</accession>
<feature type="region of interest" description="Disordered" evidence="1">
    <location>
        <begin position="71"/>
        <end position="124"/>
    </location>
</feature>
<organism evidence="2 3">
    <name type="scientific">Ornithinimicrobium faecis</name>
    <dbReference type="NCBI Taxonomy" id="2934158"/>
    <lineage>
        <taxon>Bacteria</taxon>
        <taxon>Bacillati</taxon>
        <taxon>Actinomycetota</taxon>
        <taxon>Actinomycetes</taxon>
        <taxon>Micrococcales</taxon>
        <taxon>Ornithinimicrobiaceae</taxon>
        <taxon>Ornithinimicrobium</taxon>
    </lineage>
</organism>
<dbReference type="RefSeq" id="WP_252594517.1">
    <property type="nucleotide sequence ID" value="NZ_CP099489.1"/>
</dbReference>
<dbReference type="EMBL" id="CP099489">
    <property type="protein sequence ID" value="USQ81133.1"/>
    <property type="molecule type" value="Genomic_DNA"/>
</dbReference>
<feature type="compositionally biased region" description="Low complexity" evidence="1">
    <location>
        <begin position="71"/>
        <end position="102"/>
    </location>
</feature>
<dbReference type="Proteomes" id="UP001056455">
    <property type="component" value="Chromosome"/>
</dbReference>
<reference evidence="2" key="1">
    <citation type="submission" date="2022-06" db="EMBL/GenBank/DDBJ databases">
        <title>Ornithinimicrobium HY1793.</title>
        <authorList>
            <person name="Huang Y."/>
        </authorList>
    </citation>
    <scope>NUCLEOTIDE SEQUENCE</scope>
    <source>
        <strain evidence="2">HY1793</strain>
    </source>
</reference>
<proteinExistence type="predicted"/>